<reference evidence="1" key="1">
    <citation type="submission" date="2018-05" db="EMBL/GenBank/DDBJ databases">
        <authorList>
            <person name="Lanie J.A."/>
            <person name="Ng W.-L."/>
            <person name="Kazmierczak K.M."/>
            <person name="Andrzejewski T.M."/>
            <person name="Davidsen T.M."/>
            <person name="Wayne K.J."/>
            <person name="Tettelin H."/>
            <person name="Glass J.I."/>
            <person name="Rusch D."/>
            <person name="Podicherti R."/>
            <person name="Tsui H.-C.T."/>
            <person name="Winkler M.E."/>
        </authorList>
    </citation>
    <scope>NUCLEOTIDE SEQUENCE</scope>
</reference>
<name>A0A381QUQ1_9ZZZZ</name>
<protein>
    <submittedName>
        <fullName evidence="1">Uncharacterized protein</fullName>
    </submittedName>
</protein>
<sequence>MHCLNHLAGKLPDNQSNGDEFLDRIVSATIITWFVLPNKVSNGASDVSRR</sequence>
<dbReference type="EMBL" id="UINC01001501">
    <property type="protein sequence ID" value="SUZ82309.1"/>
    <property type="molecule type" value="Genomic_DNA"/>
</dbReference>
<organism evidence="1">
    <name type="scientific">marine metagenome</name>
    <dbReference type="NCBI Taxonomy" id="408172"/>
    <lineage>
        <taxon>unclassified sequences</taxon>
        <taxon>metagenomes</taxon>
        <taxon>ecological metagenomes</taxon>
    </lineage>
</organism>
<evidence type="ECO:0000313" key="1">
    <source>
        <dbReference type="EMBL" id="SUZ82309.1"/>
    </source>
</evidence>
<dbReference type="AlphaFoldDB" id="A0A381QUQ1"/>
<gene>
    <name evidence="1" type="ORF">METZ01_LOCUS35163</name>
</gene>
<accession>A0A381QUQ1</accession>
<proteinExistence type="predicted"/>